<gene>
    <name evidence="2" type="primary">lanM</name>
    <name evidence="2" type="ORF">H0E84_17850</name>
</gene>
<organism evidence="2 3">
    <name type="scientific">Luteimonas salinisoli</name>
    <dbReference type="NCBI Taxonomy" id="2752307"/>
    <lineage>
        <taxon>Bacteria</taxon>
        <taxon>Pseudomonadati</taxon>
        <taxon>Pseudomonadota</taxon>
        <taxon>Gammaproteobacteria</taxon>
        <taxon>Lysobacterales</taxon>
        <taxon>Lysobacteraceae</taxon>
        <taxon>Luteimonas</taxon>
    </lineage>
</organism>
<dbReference type="SMART" id="SM01260">
    <property type="entry name" value="LANC_like"/>
    <property type="match status" value="1"/>
</dbReference>
<dbReference type="GO" id="GO:0005975">
    <property type="term" value="P:carbohydrate metabolic process"/>
    <property type="evidence" value="ECO:0007669"/>
    <property type="project" value="InterPro"/>
</dbReference>
<dbReference type="InterPro" id="IPR017146">
    <property type="entry name" value="Lanti_2_LanM"/>
</dbReference>
<dbReference type="AlphaFoldDB" id="A0A853JHP1"/>
<comment type="caution">
    <text evidence="2">The sequence shown here is derived from an EMBL/GenBank/DDBJ whole genome shotgun (WGS) entry which is preliminary data.</text>
</comment>
<accession>A0A853JHP1</accession>
<sequence>MAPVADAENFDASLGCLISPAMGGLATRLASIEGLRAGERAVVVEATREALRDVLHAKLGRLLVLELNAARVTGRLRAATAGDRWREFLEISSRRAFWDDLSEHYPPLHARVETILDNRCAASVALARHWVRDREHLSALLGGPPGAMLELRFGAGDSHRGGRTVAMIRAEGGRTVYKPRSLAVDAALADFIAFVAERHAGAVTMRVPRSWSGADHGWVEFIEHRHARDDGELRGFYRGIGHWLALMRLLAGSDLHAENLIAHGGEPVVVDCETLFTPVFAPRVSDYGQAQDRAAGLVARTVLNVGLLPGRGVGLGWRGIDSSALGMLPGQQPMVAQPGILSAGSDQARIGTTLVAAPVARNHPSEHPALAQYWPEVLAGFDAMTATLQRLDRDGVLRARLEPFAACHTRVVPRATEVYAEVGRMLWHPVSLHDPEPARQRAFELLRKMAGNVATAPDDPAVVHAEIMDLEEGDIPFFAGCVGEGVYSGPGGTRWGPGGNLVDQSLAHWRTADFGLERGVIQASLVSAYINDGWMPDEASMLPERGRGGDLDARRRRQAASIVQAMADRSIRAGDGSIAWIAPVLDPTGWSVQPLQQDLYSGMSGLAVLAGAYLQEVAGGRADPVAGLDAVLDDTLRTLGLFEAKRERLQRQGLKVRPLPPGGYIGLGSQIWTHLLLAQWGLDGGRGIERAEALAAQLPVSIAADEVHDLLSGAAGAIVPLIALAEISGDSRHLGLAREAGDRLCAHAVRRDGRAWWVHGQWPEGVGGFAHGVTGIGWALQRLARATGEERYAEVAAGAFAFEDALFDATERNWRDLRNLEGGTGTAAAWCHGSVGIGLAHLDLDPALADGRTRALVRDAALATHRLGLGWNHCACHGDASAWELLDRAIAAGEGPDGMHRDRLLDLLLTSLEEHGPSCGLARDAFVPGLLPGVGGVAYQLLRAHPDSRLPTILTPGGGLV</sequence>
<dbReference type="PIRSF" id="PIRSF037228">
    <property type="entry name" value="Lant_mod_RumM"/>
    <property type="match status" value="1"/>
</dbReference>
<dbReference type="EMBL" id="JACCKA010000091">
    <property type="protein sequence ID" value="NZA28242.1"/>
    <property type="molecule type" value="Genomic_DNA"/>
</dbReference>
<feature type="domain" description="Lantibiotic biosynthesis protein dehydration" evidence="1">
    <location>
        <begin position="105"/>
        <end position="478"/>
    </location>
</feature>
<dbReference type="InterPro" id="IPR007822">
    <property type="entry name" value="LANC-like"/>
</dbReference>
<keyword evidence="3" id="KW-1185">Reference proteome</keyword>
<reference evidence="2 3" key="1">
    <citation type="submission" date="2020-07" db="EMBL/GenBank/DDBJ databases">
        <title>Luteimonas sp. SJ-92.</title>
        <authorList>
            <person name="Huang X.-X."/>
            <person name="Xu L."/>
            <person name="Sun J.-Q."/>
        </authorList>
    </citation>
    <scope>NUCLEOTIDE SEQUENCE [LARGE SCALE GENOMIC DNA]</scope>
    <source>
        <strain evidence="2 3">SJ-92</strain>
    </source>
</reference>
<dbReference type="CDD" id="cd04792">
    <property type="entry name" value="LanM-like"/>
    <property type="match status" value="1"/>
</dbReference>
<dbReference type="Gene3D" id="1.50.10.10">
    <property type="match status" value="1"/>
</dbReference>
<dbReference type="PRINTS" id="PR01950">
    <property type="entry name" value="LANCSUPER"/>
</dbReference>
<dbReference type="InterPro" id="IPR012341">
    <property type="entry name" value="6hp_glycosidase-like_sf"/>
</dbReference>
<dbReference type="Proteomes" id="UP000578091">
    <property type="component" value="Unassembled WGS sequence"/>
</dbReference>
<dbReference type="PRINTS" id="PR01955">
    <property type="entry name" value="LANCFRANKIA"/>
</dbReference>
<dbReference type="NCBIfam" id="TIGR03897">
    <property type="entry name" value="lanti_2_LanM"/>
    <property type="match status" value="1"/>
</dbReference>
<evidence type="ECO:0000259" key="1">
    <source>
        <dbReference type="Pfam" id="PF13575"/>
    </source>
</evidence>
<evidence type="ECO:0000313" key="3">
    <source>
        <dbReference type="Proteomes" id="UP000578091"/>
    </source>
</evidence>
<name>A0A853JHP1_9GAMM</name>
<proteinExistence type="predicted"/>
<dbReference type="Pfam" id="PF13575">
    <property type="entry name" value="DUF4135"/>
    <property type="match status" value="1"/>
</dbReference>
<dbReference type="SUPFAM" id="SSF158745">
    <property type="entry name" value="LanC-like"/>
    <property type="match status" value="1"/>
</dbReference>
<protein>
    <submittedName>
        <fullName evidence="2">Type 2 lantipeptide synthetase LanM</fullName>
    </submittedName>
</protein>
<dbReference type="GO" id="GO:0031179">
    <property type="term" value="P:peptide modification"/>
    <property type="evidence" value="ECO:0007669"/>
    <property type="project" value="InterPro"/>
</dbReference>
<dbReference type="InterPro" id="IPR025410">
    <property type="entry name" value="Lant_dehyd"/>
</dbReference>
<evidence type="ECO:0000313" key="2">
    <source>
        <dbReference type="EMBL" id="NZA28242.1"/>
    </source>
</evidence>
<dbReference type="Pfam" id="PF05147">
    <property type="entry name" value="LANC_like"/>
    <property type="match status" value="1"/>
</dbReference>